<dbReference type="Gene3D" id="3.40.30.10">
    <property type="entry name" value="Glutaredoxin"/>
    <property type="match status" value="1"/>
</dbReference>
<dbReference type="PANTHER" id="PTHR36309:SF1">
    <property type="entry name" value="RNA-BINDING (RRM_RBD_RNP MOTIFS) FAMILY PROTEIN"/>
    <property type="match status" value="1"/>
</dbReference>
<dbReference type="AlphaFoldDB" id="A0AAD5BQ69"/>
<keyword evidence="2" id="KW-0575">Peroxidase</keyword>
<gene>
    <name evidence="4" type="ORF">M8C21_027345</name>
</gene>
<evidence type="ECO:0000256" key="1">
    <source>
        <dbReference type="ARBA" id="ARBA00006926"/>
    </source>
</evidence>
<comment type="caution">
    <text evidence="4">The sequence shown here is derived from an EMBL/GenBank/DDBJ whole genome shotgun (WGS) entry which is preliminary data.</text>
</comment>
<dbReference type="PROSITE" id="PS51355">
    <property type="entry name" value="GLUTATHIONE_PEROXID_3"/>
    <property type="match status" value="1"/>
</dbReference>
<dbReference type="GO" id="GO:0004601">
    <property type="term" value="F:peroxidase activity"/>
    <property type="evidence" value="ECO:0007669"/>
    <property type="project" value="UniProtKB-KW"/>
</dbReference>
<evidence type="ECO:0000313" key="5">
    <source>
        <dbReference type="Proteomes" id="UP001206925"/>
    </source>
</evidence>
<dbReference type="InterPro" id="IPR036249">
    <property type="entry name" value="Thioredoxin-like_sf"/>
</dbReference>
<dbReference type="Proteomes" id="UP001206925">
    <property type="component" value="Unassembled WGS sequence"/>
</dbReference>
<feature type="non-terminal residue" evidence="4">
    <location>
        <position position="116"/>
    </location>
</feature>
<evidence type="ECO:0000313" key="4">
    <source>
        <dbReference type="EMBL" id="KAI7726199.1"/>
    </source>
</evidence>
<dbReference type="InterPro" id="IPR053316">
    <property type="entry name" value="Epigenetic_reg_gene_expr"/>
</dbReference>
<accession>A0AAD5BQ69</accession>
<organism evidence="4 5">
    <name type="scientific">Ambrosia artemisiifolia</name>
    <name type="common">Common ragweed</name>
    <dbReference type="NCBI Taxonomy" id="4212"/>
    <lineage>
        <taxon>Eukaryota</taxon>
        <taxon>Viridiplantae</taxon>
        <taxon>Streptophyta</taxon>
        <taxon>Embryophyta</taxon>
        <taxon>Tracheophyta</taxon>
        <taxon>Spermatophyta</taxon>
        <taxon>Magnoliopsida</taxon>
        <taxon>eudicotyledons</taxon>
        <taxon>Gunneridae</taxon>
        <taxon>Pentapetalae</taxon>
        <taxon>asterids</taxon>
        <taxon>campanulids</taxon>
        <taxon>Asterales</taxon>
        <taxon>Asteraceae</taxon>
        <taxon>Asteroideae</taxon>
        <taxon>Heliantheae alliance</taxon>
        <taxon>Heliantheae</taxon>
        <taxon>Ambrosia</taxon>
    </lineage>
</organism>
<proteinExistence type="inferred from homology"/>
<keyword evidence="5" id="KW-1185">Reference proteome</keyword>
<keyword evidence="3" id="KW-0560">Oxidoreductase</keyword>
<sequence>MDPSTEEKYAAFEEKVKKSIHIDNLSPQVTEAVLKSALNQFAHSYVAPGEVNNNRLHCKDKITRVSYPSGIKLIDHTRVPVMKTIYDFRVKGVNGQSVALSKYKGNVSLIVNVASL</sequence>
<reference evidence="4" key="1">
    <citation type="submission" date="2022-06" db="EMBL/GenBank/DDBJ databases">
        <title>Uncovering the hologenomic basis of an extraordinary plant invasion.</title>
        <authorList>
            <person name="Bieker V.C."/>
            <person name="Martin M.D."/>
            <person name="Gilbert T."/>
            <person name="Hodgins K."/>
            <person name="Battlay P."/>
            <person name="Petersen B."/>
            <person name="Wilson J."/>
        </authorList>
    </citation>
    <scope>NUCLEOTIDE SEQUENCE</scope>
    <source>
        <strain evidence="4">AA19_3_7</strain>
        <tissue evidence="4">Leaf</tissue>
    </source>
</reference>
<dbReference type="InterPro" id="IPR000889">
    <property type="entry name" value="Glutathione_peroxidase"/>
</dbReference>
<evidence type="ECO:0000256" key="3">
    <source>
        <dbReference type="ARBA" id="ARBA00023002"/>
    </source>
</evidence>
<dbReference type="EMBL" id="JAMZMK010011728">
    <property type="protein sequence ID" value="KAI7726199.1"/>
    <property type="molecule type" value="Genomic_DNA"/>
</dbReference>
<comment type="similarity">
    <text evidence="1">Belongs to the glutathione peroxidase family.</text>
</comment>
<protein>
    <submittedName>
        <fullName evidence="4">Uncharacterized protein</fullName>
    </submittedName>
</protein>
<dbReference type="SUPFAM" id="SSF52833">
    <property type="entry name" value="Thioredoxin-like"/>
    <property type="match status" value="1"/>
</dbReference>
<dbReference type="PANTHER" id="PTHR36309">
    <property type="entry name" value="RNA-BINDING (RRM/RBD/RNP MOTIFS) FAMILY PROTEIN"/>
    <property type="match status" value="1"/>
</dbReference>
<name>A0AAD5BQ69_AMBAR</name>
<evidence type="ECO:0000256" key="2">
    <source>
        <dbReference type="ARBA" id="ARBA00022559"/>
    </source>
</evidence>
<dbReference type="GO" id="GO:0006979">
    <property type="term" value="P:response to oxidative stress"/>
    <property type="evidence" value="ECO:0007669"/>
    <property type="project" value="InterPro"/>
</dbReference>